<comment type="similarity">
    <text evidence="3">Belongs to the HAD-like hydrolase superfamily. CbbY/CbbZ/Gph/YieH family.</text>
</comment>
<evidence type="ECO:0000256" key="1">
    <source>
        <dbReference type="ARBA" id="ARBA00000830"/>
    </source>
</evidence>
<organism evidence="5 6">
    <name type="scientific">Bordetella genomosp. 13</name>
    <dbReference type="NCBI Taxonomy" id="463040"/>
    <lineage>
        <taxon>Bacteria</taxon>
        <taxon>Pseudomonadati</taxon>
        <taxon>Pseudomonadota</taxon>
        <taxon>Betaproteobacteria</taxon>
        <taxon>Burkholderiales</taxon>
        <taxon>Alcaligenaceae</taxon>
        <taxon>Bordetella</taxon>
    </lineage>
</organism>
<dbReference type="Gene3D" id="1.10.150.240">
    <property type="entry name" value="Putative phosphatase, domain 2"/>
    <property type="match status" value="1"/>
</dbReference>
<dbReference type="SUPFAM" id="SSF56784">
    <property type="entry name" value="HAD-like"/>
    <property type="match status" value="1"/>
</dbReference>
<dbReference type="PANTHER" id="PTHR43434">
    <property type="entry name" value="PHOSPHOGLYCOLATE PHOSPHATASE"/>
    <property type="match status" value="1"/>
</dbReference>
<sequence>MTPATLLAGRKAIVFDLDGTLLDTVADIRHAMSDALLECGFPALPADYVLPNLYGAFPAALLSMMADREVPQAAHEAIIAAYGRHYEQRAHRSSRPYPGLVEFLDDCRRRGVRLGVCTNKRHAPALQALQQCGILQYFDHVSGCDTVARPKPDPMPLLQALDALGAKPAEGAYLGDTHVDALTASRAHVPFLYFRSGYGSPQVHDHPIAAEFDAYAELMEADALPT</sequence>
<evidence type="ECO:0000256" key="3">
    <source>
        <dbReference type="ARBA" id="ARBA00006171"/>
    </source>
</evidence>
<dbReference type="InterPro" id="IPR036412">
    <property type="entry name" value="HAD-like_sf"/>
</dbReference>
<protein>
    <recommendedName>
        <fullName evidence="4">phosphoglycolate phosphatase</fullName>
        <ecNumber evidence="4">3.1.3.18</ecNumber>
    </recommendedName>
</protein>
<dbReference type="SFLD" id="SFLDG01129">
    <property type="entry name" value="C1.5:_HAD__Beta-PGM__Phosphata"/>
    <property type="match status" value="1"/>
</dbReference>
<dbReference type="STRING" id="463040.CAL15_22440"/>
<dbReference type="AlphaFoldDB" id="A0A1W6ZHU5"/>
<dbReference type="GO" id="GO:0006281">
    <property type="term" value="P:DNA repair"/>
    <property type="evidence" value="ECO:0007669"/>
    <property type="project" value="TreeGrafter"/>
</dbReference>
<proteinExistence type="inferred from homology"/>
<dbReference type="InterPro" id="IPR050155">
    <property type="entry name" value="HAD-like_hydrolase_sf"/>
</dbReference>
<gene>
    <name evidence="5" type="ORF">CAL15_22440</name>
</gene>
<dbReference type="InterPro" id="IPR006439">
    <property type="entry name" value="HAD-SF_hydro_IA"/>
</dbReference>
<dbReference type="Proteomes" id="UP000194161">
    <property type="component" value="Chromosome"/>
</dbReference>
<dbReference type="OrthoDB" id="9807630at2"/>
<name>A0A1W6ZHU5_9BORD</name>
<evidence type="ECO:0000313" key="5">
    <source>
        <dbReference type="EMBL" id="ARP96879.1"/>
    </source>
</evidence>
<dbReference type="PANTHER" id="PTHR43434:SF1">
    <property type="entry name" value="PHOSPHOGLYCOLATE PHOSPHATASE"/>
    <property type="match status" value="1"/>
</dbReference>
<dbReference type="GO" id="GO:0005829">
    <property type="term" value="C:cytosol"/>
    <property type="evidence" value="ECO:0007669"/>
    <property type="project" value="TreeGrafter"/>
</dbReference>
<dbReference type="EC" id="3.1.3.18" evidence="4"/>
<dbReference type="InterPro" id="IPR023214">
    <property type="entry name" value="HAD_sf"/>
</dbReference>
<keyword evidence="6" id="KW-1185">Reference proteome</keyword>
<dbReference type="Gene3D" id="3.40.50.1000">
    <property type="entry name" value="HAD superfamily/HAD-like"/>
    <property type="match status" value="1"/>
</dbReference>
<dbReference type="Pfam" id="PF13419">
    <property type="entry name" value="HAD_2"/>
    <property type="match status" value="1"/>
</dbReference>
<evidence type="ECO:0000256" key="4">
    <source>
        <dbReference type="ARBA" id="ARBA00013078"/>
    </source>
</evidence>
<reference evidence="5 6" key="1">
    <citation type="submission" date="2017-05" db="EMBL/GenBank/DDBJ databases">
        <title>Complete and WGS of Bordetella genogroups.</title>
        <authorList>
            <person name="Spilker T."/>
            <person name="LiPuma J."/>
        </authorList>
    </citation>
    <scope>NUCLEOTIDE SEQUENCE [LARGE SCALE GENOMIC DNA]</scope>
    <source>
        <strain evidence="5 6">AU7206</strain>
    </source>
</reference>
<dbReference type="EMBL" id="CP021111">
    <property type="protein sequence ID" value="ARP96879.1"/>
    <property type="molecule type" value="Genomic_DNA"/>
</dbReference>
<evidence type="ECO:0000313" key="6">
    <source>
        <dbReference type="Proteomes" id="UP000194161"/>
    </source>
</evidence>
<comment type="pathway">
    <text evidence="2">Organic acid metabolism; glycolate biosynthesis; glycolate from 2-phosphoglycolate: step 1/1.</text>
</comment>
<comment type="catalytic activity">
    <reaction evidence="1">
        <text>2-phosphoglycolate + H2O = glycolate + phosphate</text>
        <dbReference type="Rhea" id="RHEA:14369"/>
        <dbReference type="ChEBI" id="CHEBI:15377"/>
        <dbReference type="ChEBI" id="CHEBI:29805"/>
        <dbReference type="ChEBI" id="CHEBI:43474"/>
        <dbReference type="ChEBI" id="CHEBI:58033"/>
        <dbReference type="EC" id="3.1.3.18"/>
    </reaction>
</comment>
<dbReference type="NCBIfam" id="TIGR01509">
    <property type="entry name" value="HAD-SF-IA-v3"/>
    <property type="match status" value="1"/>
</dbReference>
<accession>A0A1W6ZHU5</accession>
<dbReference type="SFLD" id="SFLDS00003">
    <property type="entry name" value="Haloacid_Dehalogenase"/>
    <property type="match status" value="1"/>
</dbReference>
<dbReference type="GO" id="GO:0008967">
    <property type="term" value="F:phosphoglycolate phosphatase activity"/>
    <property type="evidence" value="ECO:0007669"/>
    <property type="project" value="UniProtKB-EC"/>
</dbReference>
<dbReference type="RefSeq" id="WP_086080528.1">
    <property type="nucleotide sequence ID" value="NZ_CP021111.1"/>
</dbReference>
<dbReference type="InterPro" id="IPR023198">
    <property type="entry name" value="PGP-like_dom2"/>
</dbReference>
<dbReference type="NCBIfam" id="TIGR01549">
    <property type="entry name" value="HAD-SF-IA-v1"/>
    <property type="match status" value="1"/>
</dbReference>
<dbReference type="KEGG" id="bgm:CAL15_22440"/>
<dbReference type="InterPro" id="IPR041492">
    <property type="entry name" value="HAD_2"/>
</dbReference>
<evidence type="ECO:0000256" key="2">
    <source>
        <dbReference type="ARBA" id="ARBA00004818"/>
    </source>
</evidence>